<dbReference type="AlphaFoldDB" id="A0A8K0P5D2"/>
<dbReference type="Proteomes" id="UP000792457">
    <property type="component" value="Unassembled WGS sequence"/>
</dbReference>
<organism evidence="1 2">
    <name type="scientific">Ladona fulva</name>
    <name type="common">Scarce chaser dragonfly</name>
    <name type="synonym">Libellula fulva</name>
    <dbReference type="NCBI Taxonomy" id="123851"/>
    <lineage>
        <taxon>Eukaryota</taxon>
        <taxon>Metazoa</taxon>
        <taxon>Ecdysozoa</taxon>
        <taxon>Arthropoda</taxon>
        <taxon>Hexapoda</taxon>
        <taxon>Insecta</taxon>
        <taxon>Pterygota</taxon>
        <taxon>Palaeoptera</taxon>
        <taxon>Odonata</taxon>
        <taxon>Epiprocta</taxon>
        <taxon>Anisoptera</taxon>
        <taxon>Libelluloidea</taxon>
        <taxon>Libellulidae</taxon>
        <taxon>Ladona</taxon>
    </lineage>
</organism>
<protein>
    <submittedName>
        <fullName evidence="1">Uncharacterized protein</fullName>
    </submittedName>
</protein>
<accession>A0A8K0P5D2</accession>
<name>A0A8K0P5D2_LADFU</name>
<gene>
    <name evidence="1" type="ORF">J437_LFUL011552</name>
</gene>
<dbReference type="EMBL" id="KZ308557">
    <property type="protein sequence ID" value="KAG8231514.1"/>
    <property type="molecule type" value="Genomic_DNA"/>
</dbReference>
<evidence type="ECO:0000313" key="1">
    <source>
        <dbReference type="EMBL" id="KAG8231514.1"/>
    </source>
</evidence>
<reference evidence="1" key="2">
    <citation type="submission" date="2017-10" db="EMBL/GenBank/DDBJ databases">
        <title>Ladona fulva Genome sequencing and assembly.</title>
        <authorList>
            <person name="Murali S."/>
            <person name="Richards S."/>
            <person name="Bandaranaike D."/>
            <person name="Bellair M."/>
            <person name="Blankenburg K."/>
            <person name="Chao H."/>
            <person name="Dinh H."/>
            <person name="Doddapaneni H."/>
            <person name="Dugan-Rocha S."/>
            <person name="Elkadiri S."/>
            <person name="Gnanaolivu R."/>
            <person name="Hernandez B."/>
            <person name="Skinner E."/>
            <person name="Javaid M."/>
            <person name="Lee S."/>
            <person name="Li M."/>
            <person name="Ming W."/>
            <person name="Munidasa M."/>
            <person name="Muniz J."/>
            <person name="Nguyen L."/>
            <person name="Hughes D."/>
            <person name="Osuji N."/>
            <person name="Pu L.-L."/>
            <person name="Puazo M."/>
            <person name="Qu C."/>
            <person name="Quiroz J."/>
            <person name="Raj R."/>
            <person name="Weissenberger G."/>
            <person name="Xin Y."/>
            <person name="Zou X."/>
            <person name="Han Y."/>
            <person name="Worley K."/>
            <person name="Muzny D."/>
            <person name="Gibbs R."/>
        </authorList>
    </citation>
    <scope>NUCLEOTIDE SEQUENCE</scope>
    <source>
        <strain evidence="1">Sampled in the wild</strain>
    </source>
</reference>
<sequence>MTAKATHRKTYQNTWKKGTGKFYLICHITRHLSLRLLFVLMAISRQGLICHESIQNWLNLEPNFCTQRIQ</sequence>
<evidence type="ECO:0000313" key="2">
    <source>
        <dbReference type="Proteomes" id="UP000792457"/>
    </source>
</evidence>
<reference evidence="1" key="1">
    <citation type="submission" date="2013-04" db="EMBL/GenBank/DDBJ databases">
        <authorList>
            <person name="Qu J."/>
            <person name="Murali S.C."/>
            <person name="Bandaranaike D."/>
            <person name="Bellair M."/>
            <person name="Blankenburg K."/>
            <person name="Chao H."/>
            <person name="Dinh H."/>
            <person name="Doddapaneni H."/>
            <person name="Downs B."/>
            <person name="Dugan-Rocha S."/>
            <person name="Elkadiri S."/>
            <person name="Gnanaolivu R.D."/>
            <person name="Hernandez B."/>
            <person name="Javaid M."/>
            <person name="Jayaseelan J.C."/>
            <person name="Lee S."/>
            <person name="Li M."/>
            <person name="Ming W."/>
            <person name="Munidasa M."/>
            <person name="Muniz J."/>
            <person name="Nguyen L."/>
            <person name="Ongeri F."/>
            <person name="Osuji N."/>
            <person name="Pu L.-L."/>
            <person name="Puazo M."/>
            <person name="Qu C."/>
            <person name="Quiroz J."/>
            <person name="Raj R."/>
            <person name="Weissenberger G."/>
            <person name="Xin Y."/>
            <person name="Zou X."/>
            <person name="Han Y."/>
            <person name="Richards S."/>
            <person name="Worley K."/>
            <person name="Muzny D."/>
            <person name="Gibbs R."/>
        </authorList>
    </citation>
    <scope>NUCLEOTIDE SEQUENCE</scope>
    <source>
        <strain evidence="1">Sampled in the wild</strain>
    </source>
</reference>
<comment type="caution">
    <text evidence="1">The sequence shown here is derived from an EMBL/GenBank/DDBJ whole genome shotgun (WGS) entry which is preliminary data.</text>
</comment>
<keyword evidence="2" id="KW-1185">Reference proteome</keyword>
<proteinExistence type="predicted"/>